<keyword evidence="2" id="KW-1185">Reference proteome</keyword>
<organism evidence="1 2">
    <name type="scientific">Muriicola jejuensis</name>
    <dbReference type="NCBI Taxonomy" id="504488"/>
    <lineage>
        <taxon>Bacteria</taxon>
        <taxon>Pseudomonadati</taxon>
        <taxon>Bacteroidota</taxon>
        <taxon>Flavobacteriia</taxon>
        <taxon>Flavobacteriales</taxon>
        <taxon>Flavobacteriaceae</taxon>
        <taxon>Muriicola</taxon>
    </lineage>
</organism>
<dbReference type="AlphaFoldDB" id="A0A6P0UDK4"/>
<dbReference type="Gene3D" id="3.30.70.1990">
    <property type="match status" value="1"/>
</dbReference>
<dbReference type="Gene3D" id="1.10.405.20">
    <property type="match status" value="1"/>
</dbReference>
<dbReference type="PANTHER" id="PTHR42923">
    <property type="entry name" value="PROTOPORPHYRINOGEN OXIDASE"/>
    <property type="match status" value="1"/>
</dbReference>
<dbReference type="PANTHER" id="PTHR42923:SF39">
    <property type="entry name" value="AMINO OXIDASE"/>
    <property type="match status" value="1"/>
</dbReference>
<dbReference type="InterPro" id="IPR036188">
    <property type="entry name" value="FAD/NAD-bd_sf"/>
</dbReference>
<dbReference type="RefSeq" id="WP_163692034.1">
    <property type="nucleotide sequence ID" value="NZ_FXTW01000001.1"/>
</dbReference>
<dbReference type="InterPro" id="IPR050464">
    <property type="entry name" value="Zeta_carotene_desat/Oxidored"/>
</dbReference>
<dbReference type="Pfam" id="PF13450">
    <property type="entry name" value="NAD_binding_8"/>
    <property type="match status" value="1"/>
</dbReference>
<dbReference type="SUPFAM" id="SSF51905">
    <property type="entry name" value="FAD/NAD(P)-binding domain"/>
    <property type="match status" value="1"/>
</dbReference>
<gene>
    <name evidence="1" type="ORF">GWK09_05745</name>
</gene>
<comment type="caution">
    <text evidence="1">The sequence shown here is derived from an EMBL/GenBank/DDBJ whole genome shotgun (WGS) entry which is preliminary data.</text>
</comment>
<dbReference type="Proteomes" id="UP000468443">
    <property type="component" value="Unassembled WGS sequence"/>
</dbReference>
<dbReference type="PRINTS" id="PR00419">
    <property type="entry name" value="ADXRDTASE"/>
</dbReference>
<dbReference type="EMBL" id="JAABOP010000001">
    <property type="protein sequence ID" value="NER10009.1"/>
    <property type="molecule type" value="Genomic_DNA"/>
</dbReference>
<sequence length="451" mass="52481">MTKIDKNSRICIIGAGPGGLSTGYFLQKAGYKYVTILEKLPEVGGLCNTITFENKSFDLGANYLTPAYKKTLKLAREVGAKLYSESHAYCFNPADKKYTSLFGQATKNTTVWKFLWQSLKYFYERWRASKHLPEAGYAGVVQHAELTCTFDQWLIDKKLTALRELFKVPITLMGYGALEEIPAPYALTYMSNPTFFSLLWFGAGLPSIWPKRFIHGFQRFWQQISWNLTVITSVDIQEIKRGEKITIHFKVSEHKMNELIRSERKMEFDHLIVAVPLTLKIVEDLFTNKRTKECYLTQEERYLFGKVKTNPFCMTTFILEDTHLPHRLVNIMPVPDIGDVFIVTQQFEGNPFVSFYSRTETDDVPSKHDVIEKVKDLYRLMGSEYKGEYYTHDRWTYFPHVPVDMFKEGFYDRLEEMQGKNNTYFTGGLMAFELIEPILNYSDSLVKKYFL</sequence>
<proteinExistence type="predicted"/>
<evidence type="ECO:0000313" key="2">
    <source>
        <dbReference type="Proteomes" id="UP000468443"/>
    </source>
</evidence>
<reference evidence="1 2" key="1">
    <citation type="submission" date="2020-01" db="EMBL/GenBank/DDBJ databases">
        <title>Muriicola jejuensis KCTC 22299.</title>
        <authorList>
            <person name="Wang G."/>
        </authorList>
    </citation>
    <scope>NUCLEOTIDE SEQUENCE [LARGE SCALE GENOMIC DNA]</scope>
    <source>
        <strain evidence="1 2">KCTC 22299</strain>
    </source>
</reference>
<dbReference type="Gene3D" id="3.50.50.60">
    <property type="entry name" value="FAD/NAD(P)-binding domain"/>
    <property type="match status" value="1"/>
</dbReference>
<evidence type="ECO:0000313" key="1">
    <source>
        <dbReference type="EMBL" id="NER10009.1"/>
    </source>
</evidence>
<accession>A0A6P0UDK4</accession>
<name>A0A6P0UDK4_9FLAO</name>
<dbReference type="GO" id="GO:0016491">
    <property type="term" value="F:oxidoreductase activity"/>
    <property type="evidence" value="ECO:0007669"/>
    <property type="project" value="TreeGrafter"/>
</dbReference>
<protein>
    <submittedName>
        <fullName evidence="1">NAD(P)-binding protein</fullName>
    </submittedName>
</protein>